<reference evidence="2" key="1">
    <citation type="journal article" date="2015" name="Nature">
        <title>Complex archaea that bridge the gap between prokaryotes and eukaryotes.</title>
        <authorList>
            <person name="Spang A."/>
            <person name="Saw J.H."/>
            <person name="Jorgensen S.L."/>
            <person name="Zaremba-Niedzwiedzka K."/>
            <person name="Martijn J."/>
            <person name="Lind A.E."/>
            <person name="van Eijk R."/>
            <person name="Schleper C."/>
            <person name="Guy L."/>
            <person name="Ettema T.J."/>
        </authorList>
    </citation>
    <scope>NUCLEOTIDE SEQUENCE</scope>
</reference>
<name>A0A0F9K6C3_9ZZZZ</name>
<dbReference type="AlphaFoldDB" id="A0A0F9K6C3"/>
<evidence type="ECO:0000313" key="2">
    <source>
        <dbReference type="EMBL" id="KKM77548.1"/>
    </source>
</evidence>
<comment type="caution">
    <text evidence="2">The sequence shown here is derived from an EMBL/GenBank/DDBJ whole genome shotgun (WGS) entry which is preliminary data.</text>
</comment>
<protein>
    <submittedName>
        <fullName evidence="2">Uncharacterized protein</fullName>
    </submittedName>
</protein>
<feature type="compositionally biased region" description="Basic and acidic residues" evidence="1">
    <location>
        <begin position="75"/>
        <end position="86"/>
    </location>
</feature>
<sequence>MPNQPNLLDPLGILGGVKRQVDTTAAQAQMPAALQPKNVARLLDPLGVFAGNNAGTETVKRLVGIPSALPNRPGMAREDRTSTDRR</sequence>
<feature type="region of interest" description="Disordered" evidence="1">
    <location>
        <begin position="66"/>
        <end position="86"/>
    </location>
</feature>
<organism evidence="2">
    <name type="scientific">marine sediment metagenome</name>
    <dbReference type="NCBI Taxonomy" id="412755"/>
    <lineage>
        <taxon>unclassified sequences</taxon>
        <taxon>metagenomes</taxon>
        <taxon>ecological metagenomes</taxon>
    </lineage>
</organism>
<proteinExistence type="predicted"/>
<evidence type="ECO:0000256" key="1">
    <source>
        <dbReference type="SAM" id="MobiDB-lite"/>
    </source>
</evidence>
<gene>
    <name evidence="2" type="ORF">LCGC14_1368940</name>
</gene>
<dbReference type="EMBL" id="LAZR01008626">
    <property type="protein sequence ID" value="KKM77548.1"/>
    <property type="molecule type" value="Genomic_DNA"/>
</dbReference>
<accession>A0A0F9K6C3</accession>